<evidence type="ECO:0000313" key="1">
    <source>
        <dbReference type="EMBL" id="SEP32465.1"/>
    </source>
</evidence>
<dbReference type="Gene3D" id="3.40.1000.10">
    <property type="entry name" value="Mog1/PsbP, alpha/beta/alpha sandwich"/>
    <property type="match status" value="1"/>
</dbReference>
<organism evidence="1 2">
    <name type="scientific">Amycolatopsis saalfeldensis</name>
    <dbReference type="NCBI Taxonomy" id="394193"/>
    <lineage>
        <taxon>Bacteria</taxon>
        <taxon>Bacillati</taxon>
        <taxon>Actinomycetota</taxon>
        <taxon>Actinomycetes</taxon>
        <taxon>Pseudonocardiales</taxon>
        <taxon>Pseudonocardiaceae</taxon>
        <taxon>Amycolatopsis</taxon>
    </lineage>
</organism>
<dbReference type="AlphaFoldDB" id="A0A1H8WXP5"/>
<accession>A0A1H8WXP5</accession>
<dbReference type="RefSeq" id="WP_091617901.1">
    <property type="nucleotide sequence ID" value="NZ_FOEF01000006.1"/>
</dbReference>
<dbReference type="Proteomes" id="UP000198582">
    <property type="component" value="Unassembled WGS sequence"/>
</dbReference>
<evidence type="ECO:0008006" key="3">
    <source>
        <dbReference type="Google" id="ProtNLM"/>
    </source>
</evidence>
<dbReference type="EMBL" id="FOEF01000006">
    <property type="protein sequence ID" value="SEP32465.1"/>
    <property type="molecule type" value="Genomic_DNA"/>
</dbReference>
<protein>
    <recommendedName>
        <fullName evidence="3">Lipoprotein LpqN</fullName>
    </recommendedName>
</protein>
<evidence type="ECO:0000313" key="2">
    <source>
        <dbReference type="Proteomes" id="UP000198582"/>
    </source>
</evidence>
<proteinExistence type="predicted"/>
<gene>
    <name evidence="1" type="ORF">SAMN04489732_10640</name>
</gene>
<dbReference type="OrthoDB" id="3686643at2"/>
<reference evidence="2" key="1">
    <citation type="submission" date="2016-10" db="EMBL/GenBank/DDBJ databases">
        <authorList>
            <person name="Varghese N."/>
            <person name="Submissions S."/>
        </authorList>
    </citation>
    <scope>NUCLEOTIDE SEQUENCE [LARGE SCALE GENOMIC DNA]</scope>
    <source>
        <strain evidence="2">DSM 44993</strain>
    </source>
</reference>
<dbReference type="STRING" id="394193.SAMN04489732_10640"/>
<keyword evidence="2" id="KW-1185">Reference proteome</keyword>
<sequence>MAPDTVSLPLGFDVPEGWTPLAPAEAGAPGVVFVAVHREPGADFTPNITLGVRQRPDAAPMAEIAEEAVERLGRTMALLDVISRHEIGDATAPGVTQVLRMRTGEGQDLVQTQVHLSVPGPDGPVDRVVLELVFTAEPEAAQQLTPDFRQFVASVRLRRKNPAGEGEPS</sequence>
<name>A0A1H8WXP5_9PSEU</name>